<dbReference type="RefSeq" id="WP_379189916.1">
    <property type="nucleotide sequence ID" value="NZ_JBHSOW010000071.1"/>
</dbReference>
<dbReference type="PANTHER" id="PTHR43259">
    <property type="entry name" value="SPT10P"/>
    <property type="match status" value="1"/>
</dbReference>
<evidence type="ECO:0000259" key="2">
    <source>
        <dbReference type="PROSITE" id="PS51186"/>
    </source>
</evidence>
<evidence type="ECO:0000313" key="4">
    <source>
        <dbReference type="Proteomes" id="UP001596047"/>
    </source>
</evidence>
<feature type="transmembrane region" description="Helical" evidence="1">
    <location>
        <begin position="20"/>
        <end position="42"/>
    </location>
</feature>
<organism evidence="3 4">
    <name type="scientific">Paenibacillus solisilvae</name>
    <dbReference type="NCBI Taxonomy" id="2486751"/>
    <lineage>
        <taxon>Bacteria</taxon>
        <taxon>Bacillati</taxon>
        <taxon>Bacillota</taxon>
        <taxon>Bacilli</taxon>
        <taxon>Bacillales</taxon>
        <taxon>Paenibacillaceae</taxon>
        <taxon>Paenibacillus</taxon>
    </lineage>
</organism>
<dbReference type="EMBL" id="JBHSOW010000071">
    <property type="protein sequence ID" value="MFC5651304.1"/>
    <property type="molecule type" value="Genomic_DNA"/>
</dbReference>
<dbReference type="PROSITE" id="PS51186">
    <property type="entry name" value="GNAT"/>
    <property type="match status" value="1"/>
</dbReference>
<dbReference type="Gene3D" id="3.40.630.30">
    <property type="match status" value="1"/>
</dbReference>
<dbReference type="InterPro" id="IPR016181">
    <property type="entry name" value="Acyl_CoA_acyltransferase"/>
</dbReference>
<dbReference type="GO" id="GO:0016746">
    <property type="term" value="F:acyltransferase activity"/>
    <property type="evidence" value="ECO:0007669"/>
    <property type="project" value="UniProtKB-KW"/>
</dbReference>
<keyword evidence="1" id="KW-0812">Transmembrane</keyword>
<evidence type="ECO:0000256" key="1">
    <source>
        <dbReference type="SAM" id="Phobius"/>
    </source>
</evidence>
<feature type="domain" description="N-acetyltransferase" evidence="2">
    <location>
        <begin position="42"/>
        <end position="184"/>
    </location>
</feature>
<accession>A0ABW0W2Z3</accession>
<dbReference type="InterPro" id="IPR052829">
    <property type="entry name" value="N-acetyltransferase_domain"/>
</dbReference>
<name>A0ABW0W2Z3_9BACL</name>
<reference evidence="4" key="1">
    <citation type="journal article" date="2019" name="Int. J. Syst. Evol. Microbiol.">
        <title>The Global Catalogue of Microorganisms (GCM) 10K type strain sequencing project: providing services to taxonomists for standard genome sequencing and annotation.</title>
        <authorList>
            <consortium name="The Broad Institute Genomics Platform"/>
            <consortium name="The Broad Institute Genome Sequencing Center for Infectious Disease"/>
            <person name="Wu L."/>
            <person name="Ma J."/>
        </authorList>
    </citation>
    <scope>NUCLEOTIDE SEQUENCE [LARGE SCALE GENOMIC DNA]</scope>
    <source>
        <strain evidence="4">CGMCC 1.3240</strain>
    </source>
</reference>
<proteinExistence type="predicted"/>
<dbReference type="CDD" id="cd04301">
    <property type="entry name" value="NAT_SF"/>
    <property type="match status" value="1"/>
</dbReference>
<sequence length="184" mass="21350">MQSLCGINAYSSPERLLSRLFAQQITLIGLLLSSGTSLRYIVLKRSGYPNEIDYATELDFDYIAKQDHHIMSDLIGRKITEKEIAIIRDQEGIYLGFMRFGYFWDNTPFMNMIWMDERCRGKGIGTKVVLWWENEMKEKGCKRVMTSTLASEEAQHFYRKLGYLDAGCLLLDHEPLEILMTKSI</sequence>
<evidence type="ECO:0000313" key="3">
    <source>
        <dbReference type="EMBL" id="MFC5651304.1"/>
    </source>
</evidence>
<protein>
    <submittedName>
        <fullName evidence="3">GNAT family N-acetyltransferase</fullName>
        <ecNumber evidence="3">2.3.1.-</ecNumber>
    </submittedName>
</protein>
<dbReference type="SUPFAM" id="SSF55729">
    <property type="entry name" value="Acyl-CoA N-acyltransferases (Nat)"/>
    <property type="match status" value="1"/>
</dbReference>
<keyword evidence="3" id="KW-0808">Transferase</keyword>
<dbReference type="EC" id="2.3.1.-" evidence="3"/>
<gene>
    <name evidence="3" type="ORF">ACFPYJ_19760</name>
</gene>
<dbReference type="PANTHER" id="PTHR43259:SF1">
    <property type="entry name" value="N-ACETYLTRANSFERASE DOMAIN-CONTAINING PROTEIN"/>
    <property type="match status" value="1"/>
</dbReference>
<dbReference type="Pfam" id="PF00583">
    <property type="entry name" value="Acetyltransf_1"/>
    <property type="match status" value="1"/>
</dbReference>
<keyword evidence="4" id="KW-1185">Reference proteome</keyword>
<keyword evidence="1" id="KW-1133">Transmembrane helix</keyword>
<dbReference type="Proteomes" id="UP001596047">
    <property type="component" value="Unassembled WGS sequence"/>
</dbReference>
<keyword evidence="1" id="KW-0472">Membrane</keyword>
<keyword evidence="3" id="KW-0012">Acyltransferase</keyword>
<comment type="caution">
    <text evidence="3">The sequence shown here is derived from an EMBL/GenBank/DDBJ whole genome shotgun (WGS) entry which is preliminary data.</text>
</comment>
<dbReference type="InterPro" id="IPR000182">
    <property type="entry name" value="GNAT_dom"/>
</dbReference>